<comment type="subcellular location">
    <subcellularLocation>
        <location evidence="1">Secreted</location>
    </subcellularLocation>
</comment>
<dbReference type="GO" id="GO:0005576">
    <property type="term" value="C:extracellular region"/>
    <property type="evidence" value="ECO:0007669"/>
    <property type="project" value="UniProtKB-SubCell"/>
</dbReference>
<dbReference type="InterPro" id="IPR037120">
    <property type="entry name" value="Haem_peroxidase_sf_animal"/>
</dbReference>
<dbReference type="SUPFAM" id="SSF48113">
    <property type="entry name" value="Heme-dependent peroxidases"/>
    <property type="match status" value="1"/>
</dbReference>
<dbReference type="CDD" id="cd09823">
    <property type="entry name" value="peroxinectin_like"/>
    <property type="match status" value="1"/>
</dbReference>
<dbReference type="PRINTS" id="PR00457">
    <property type="entry name" value="ANPEROXIDASE"/>
</dbReference>
<feature type="region of interest" description="Disordered" evidence="5">
    <location>
        <begin position="61"/>
        <end position="80"/>
    </location>
</feature>
<proteinExistence type="predicted"/>
<feature type="signal peptide" evidence="6">
    <location>
        <begin position="1"/>
        <end position="22"/>
    </location>
</feature>
<evidence type="ECO:0000256" key="5">
    <source>
        <dbReference type="SAM" id="MobiDB-lite"/>
    </source>
</evidence>
<evidence type="ECO:0000256" key="3">
    <source>
        <dbReference type="ARBA" id="ARBA00022729"/>
    </source>
</evidence>
<dbReference type="Pfam" id="PF03098">
    <property type="entry name" value="An_peroxidase"/>
    <property type="match status" value="1"/>
</dbReference>
<evidence type="ECO:0000313" key="7">
    <source>
        <dbReference type="EMBL" id="KAL3855351.1"/>
    </source>
</evidence>
<keyword evidence="4" id="KW-0479">Metal-binding</keyword>
<feature type="chain" id="PRO_5044853428" description="Peroxidase" evidence="6">
    <location>
        <begin position="23"/>
        <end position="713"/>
    </location>
</feature>
<dbReference type="PROSITE" id="PS50292">
    <property type="entry name" value="PEROXIDASE_3"/>
    <property type="match status" value="1"/>
</dbReference>
<comment type="caution">
    <text evidence="7">The sequence shown here is derived from an EMBL/GenBank/DDBJ whole genome shotgun (WGS) entry which is preliminary data.</text>
</comment>
<protein>
    <recommendedName>
        <fullName evidence="9">Peroxidase</fullName>
    </recommendedName>
</protein>
<evidence type="ECO:0000256" key="4">
    <source>
        <dbReference type="PIRSR" id="PIRSR619791-2"/>
    </source>
</evidence>
<keyword evidence="2" id="KW-0964">Secreted</keyword>
<dbReference type="EMBL" id="JBJQND010000014">
    <property type="protein sequence ID" value="KAL3855351.1"/>
    <property type="molecule type" value="Genomic_DNA"/>
</dbReference>
<sequence>MRCLVTVEITLTVSLTLTFVLALRREIPPQKQNHAIRVMEDAKQHYMQLLNTNDELERQLKEKPKAHSKHQSFHGRDKKAHSLSLVSRAIVGSVGALKKLGFTPEELRDGRVFDMIQTGFRDIKQCNKNDYVCDAESPYRTPDGSCNNLENPTWGKRFQPQRRILPATYENGFDSPLTRSRYTNRTLPNPRTISNSVHRQEGDAPIMSNRLSLNVFQTGQYLNHDFISTPLETDDEGKLDCCKERNRKECFPVLIPKGDPHFPDGTCFNFIRSAGSTANCRPGIKEQQNQVTSYIDLSQVYGSSMQQEERLRHLMMDADGKMLPSPRKNTCQITNTQEHCFLAGDARVHENPSLASYHVLFAHLHNNLATNLEKVHANWTKERIFQEAKKINVAMYQHVVYNEFLPSFMSERALKRYNLKSNKLGYSTYDSALDATTANELGIAFRFGHSLIPSDQVLVVPNKPVEVFSLVPNFDNPHLLFLHNKSAAEYLLKWLFLFSGPEMDREIVPEVRDRLFETPNGQSLDLVVLNIQRGRDHGLQPYGEYRKWCGLSPLTERFDSLVDHDEKSIKRLRMVYNDPRDIDLFPGLVSEKQESGSSIGKTLNCIIGSQFQRFKQGDRYWYENPPPAGFTPDQLNEIRKSTLAMIMCMSFDINQIQRDAFKLPDETNNPMIKCDDIPKLDLTKWNFSFEPVKSLGVPVFDELSKILRSFGAF</sequence>
<evidence type="ECO:0000256" key="1">
    <source>
        <dbReference type="ARBA" id="ARBA00004613"/>
    </source>
</evidence>
<keyword evidence="4" id="KW-0349">Heme</keyword>
<keyword evidence="8" id="KW-1185">Reference proteome</keyword>
<dbReference type="PANTHER" id="PTHR11475">
    <property type="entry name" value="OXIDASE/PEROXIDASE"/>
    <property type="match status" value="1"/>
</dbReference>
<evidence type="ECO:0000256" key="2">
    <source>
        <dbReference type="ARBA" id="ARBA00022525"/>
    </source>
</evidence>
<accession>A0ABD3V113</accession>
<feature type="compositionally biased region" description="Basic residues" evidence="5">
    <location>
        <begin position="66"/>
        <end position="80"/>
    </location>
</feature>
<dbReference type="Gene3D" id="1.10.640.10">
    <property type="entry name" value="Haem peroxidase domain superfamily, animal type"/>
    <property type="match status" value="1"/>
</dbReference>
<dbReference type="InterPro" id="IPR019791">
    <property type="entry name" value="Haem_peroxidase_animal"/>
</dbReference>
<evidence type="ECO:0008006" key="9">
    <source>
        <dbReference type="Google" id="ProtNLM"/>
    </source>
</evidence>
<keyword evidence="4" id="KW-0408">Iron</keyword>
<name>A0ABD3V113_SINWO</name>
<dbReference type="AlphaFoldDB" id="A0ABD3V113"/>
<organism evidence="7 8">
    <name type="scientific">Sinanodonta woodiana</name>
    <name type="common">Chinese pond mussel</name>
    <name type="synonym">Anodonta woodiana</name>
    <dbReference type="NCBI Taxonomy" id="1069815"/>
    <lineage>
        <taxon>Eukaryota</taxon>
        <taxon>Metazoa</taxon>
        <taxon>Spiralia</taxon>
        <taxon>Lophotrochozoa</taxon>
        <taxon>Mollusca</taxon>
        <taxon>Bivalvia</taxon>
        <taxon>Autobranchia</taxon>
        <taxon>Heteroconchia</taxon>
        <taxon>Palaeoheterodonta</taxon>
        <taxon>Unionida</taxon>
        <taxon>Unionoidea</taxon>
        <taxon>Unionidae</taxon>
        <taxon>Unioninae</taxon>
        <taxon>Sinanodonta</taxon>
    </lineage>
</organism>
<dbReference type="InterPro" id="IPR010255">
    <property type="entry name" value="Haem_peroxidase_sf"/>
</dbReference>
<dbReference type="Proteomes" id="UP001634394">
    <property type="component" value="Unassembled WGS sequence"/>
</dbReference>
<keyword evidence="3 6" id="KW-0732">Signal</keyword>
<dbReference type="FunFam" id="1.10.640.10:FF:000003">
    <property type="entry name" value="chorion peroxidase"/>
    <property type="match status" value="1"/>
</dbReference>
<reference evidence="7 8" key="1">
    <citation type="submission" date="2024-11" db="EMBL/GenBank/DDBJ databases">
        <title>Chromosome-level genome assembly of the freshwater bivalve Anodonta woodiana.</title>
        <authorList>
            <person name="Chen X."/>
        </authorList>
    </citation>
    <scope>NUCLEOTIDE SEQUENCE [LARGE SCALE GENOMIC DNA]</scope>
    <source>
        <strain evidence="7">MN2024</strain>
        <tissue evidence="7">Gills</tissue>
    </source>
</reference>
<evidence type="ECO:0000256" key="6">
    <source>
        <dbReference type="SAM" id="SignalP"/>
    </source>
</evidence>
<evidence type="ECO:0000313" key="8">
    <source>
        <dbReference type="Proteomes" id="UP001634394"/>
    </source>
</evidence>
<dbReference type="PANTHER" id="PTHR11475:SF134">
    <property type="entry name" value="LD42267P"/>
    <property type="match status" value="1"/>
</dbReference>
<gene>
    <name evidence="7" type="ORF">ACJMK2_014567</name>
</gene>
<feature type="binding site" description="axial binding residue" evidence="4">
    <location>
        <position position="449"/>
    </location>
    <ligand>
        <name>heme b</name>
        <dbReference type="ChEBI" id="CHEBI:60344"/>
    </ligand>
    <ligandPart>
        <name>Fe</name>
        <dbReference type="ChEBI" id="CHEBI:18248"/>
    </ligandPart>
</feature>